<sequence length="100" mass="11230">MHAKRSPPSTFRHAVITQFIETDSRHRKRKVAQWYEQASMVLRWSLPSSVSGASFSKVDDCSVRPHTESTTLCQVPLGVAEVTVDVARLFQDADVALELM</sequence>
<gene>
    <name evidence="1" type="ORF">B296_00006230</name>
</gene>
<dbReference type="Proteomes" id="UP000287651">
    <property type="component" value="Unassembled WGS sequence"/>
</dbReference>
<dbReference type="EMBL" id="AMZH03001052">
    <property type="protein sequence ID" value="RRT80828.1"/>
    <property type="molecule type" value="Genomic_DNA"/>
</dbReference>
<comment type="caution">
    <text evidence="1">The sequence shown here is derived from an EMBL/GenBank/DDBJ whole genome shotgun (WGS) entry which is preliminary data.</text>
</comment>
<evidence type="ECO:0000313" key="2">
    <source>
        <dbReference type="Proteomes" id="UP000287651"/>
    </source>
</evidence>
<organism evidence="1 2">
    <name type="scientific">Ensete ventricosum</name>
    <name type="common">Abyssinian banana</name>
    <name type="synonym">Musa ensete</name>
    <dbReference type="NCBI Taxonomy" id="4639"/>
    <lineage>
        <taxon>Eukaryota</taxon>
        <taxon>Viridiplantae</taxon>
        <taxon>Streptophyta</taxon>
        <taxon>Embryophyta</taxon>
        <taxon>Tracheophyta</taxon>
        <taxon>Spermatophyta</taxon>
        <taxon>Magnoliopsida</taxon>
        <taxon>Liliopsida</taxon>
        <taxon>Zingiberales</taxon>
        <taxon>Musaceae</taxon>
        <taxon>Ensete</taxon>
    </lineage>
</organism>
<name>A0A427AX44_ENSVE</name>
<evidence type="ECO:0000313" key="1">
    <source>
        <dbReference type="EMBL" id="RRT80828.1"/>
    </source>
</evidence>
<protein>
    <submittedName>
        <fullName evidence="1">Uncharacterized protein</fullName>
    </submittedName>
</protein>
<dbReference type="AlphaFoldDB" id="A0A427AX44"/>
<reference evidence="1 2" key="1">
    <citation type="journal article" date="2014" name="Agronomy (Basel)">
        <title>A Draft Genome Sequence for Ensete ventricosum, the Drought-Tolerant Tree Against Hunger.</title>
        <authorList>
            <person name="Harrison J."/>
            <person name="Moore K.A."/>
            <person name="Paszkiewicz K."/>
            <person name="Jones T."/>
            <person name="Grant M."/>
            <person name="Ambacheew D."/>
            <person name="Muzemil S."/>
            <person name="Studholme D.J."/>
        </authorList>
    </citation>
    <scope>NUCLEOTIDE SEQUENCE [LARGE SCALE GENOMIC DNA]</scope>
</reference>
<accession>A0A427AX44</accession>
<proteinExistence type="predicted"/>